<feature type="compositionally biased region" description="Basic and acidic residues" evidence="1">
    <location>
        <begin position="1"/>
        <end position="15"/>
    </location>
</feature>
<accession>A0A0G4NYT3</accession>
<gene>
    <name evidence="2" type="ORF">PCAMFM013_S003g000002</name>
</gene>
<protein>
    <submittedName>
        <fullName evidence="2">Str. FM013</fullName>
    </submittedName>
</protein>
<keyword evidence="3" id="KW-1185">Reference proteome</keyword>
<evidence type="ECO:0000256" key="1">
    <source>
        <dbReference type="SAM" id="MobiDB-lite"/>
    </source>
</evidence>
<organism evidence="2 3">
    <name type="scientific">Penicillium camemberti (strain FM 013)</name>
    <dbReference type="NCBI Taxonomy" id="1429867"/>
    <lineage>
        <taxon>Eukaryota</taxon>
        <taxon>Fungi</taxon>
        <taxon>Dikarya</taxon>
        <taxon>Ascomycota</taxon>
        <taxon>Pezizomycotina</taxon>
        <taxon>Eurotiomycetes</taxon>
        <taxon>Eurotiomycetidae</taxon>
        <taxon>Eurotiales</taxon>
        <taxon>Aspergillaceae</taxon>
        <taxon>Penicillium</taxon>
    </lineage>
</organism>
<name>A0A0G4NYT3_PENC3</name>
<evidence type="ECO:0000313" key="3">
    <source>
        <dbReference type="Proteomes" id="UP000053732"/>
    </source>
</evidence>
<reference evidence="2 3" key="1">
    <citation type="journal article" date="2014" name="Nat. Commun.">
        <title>Multiple recent horizontal transfers of a large genomic region in cheese making fungi.</title>
        <authorList>
            <person name="Cheeseman K."/>
            <person name="Ropars J."/>
            <person name="Renault P."/>
            <person name="Dupont J."/>
            <person name="Gouzy J."/>
            <person name="Branca A."/>
            <person name="Abraham A.L."/>
            <person name="Ceppi M."/>
            <person name="Conseiller E."/>
            <person name="Debuchy R."/>
            <person name="Malagnac F."/>
            <person name="Goarin A."/>
            <person name="Silar P."/>
            <person name="Lacoste S."/>
            <person name="Sallet E."/>
            <person name="Bensimon A."/>
            <person name="Giraud T."/>
            <person name="Brygoo Y."/>
        </authorList>
    </citation>
    <scope>NUCLEOTIDE SEQUENCE [LARGE SCALE GENOMIC DNA]</scope>
    <source>
        <strain evidence="3">FM 013</strain>
    </source>
</reference>
<dbReference type="Proteomes" id="UP000053732">
    <property type="component" value="Unassembled WGS sequence"/>
</dbReference>
<sequence>MHASHEGCSPKHPEIAAHGAMDRIWNPNSDVGTWIVAPAEGKATINQSSGTSTRAHDLTQKAANAIVIQG</sequence>
<feature type="region of interest" description="Disordered" evidence="1">
    <location>
        <begin position="1"/>
        <end position="21"/>
    </location>
</feature>
<proteinExistence type="predicted"/>
<dbReference type="AlphaFoldDB" id="A0A0G4NYT3"/>
<evidence type="ECO:0000313" key="2">
    <source>
        <dbReference type="EMBL" id="CRL19211.1"/>
    </source>
</evidence>
<dbReference type="EMBL" id="HG793136">
    <property type="protein sequence ID" value="CRL19211.1"/>
    <property type="molecule type" value="Genomic_DNA"/>
</dbReference>